<feature type="compositionally biased region" description="Basic and acidic residues" evidence="6">
    <location>
        <begin position="337"/>
        <end position="347"/>
    </location>
</feature>
<dbReference type="STRING" id="391625.PPSIR1_36122"/>
<dbReference type="InterPro" id="IPR023696">
    <property type="entry name" value="Ureohydrolase_dom_sf"/>
</dbReference>
<dbReference type="InterPro" id="IPR020855">
    <property type="entry name" value="Ureohydrolase_Mn_BS"/>
</dbReference>
<protein>
    <submittedName>
        <fullName evidence="7">Putative agmatinase</fullName>
    </submittedName>
</protein>
<evidence type="ECO:0000256" key="1">
    <source>
        <dbReference type="ARBA" id="ARBA00009227"/>
    </source>
</evidence>
<evidence type="ECO:0000313" key="8">
    <source>
        <dbReference type="Proteomes" id="UP000005801"/>
    </source>
</evidence>
<dbReference type="GO" id="GO:0046872">
    <property type="term" value="F:metal ion binding"/>
    <property type="evidence" value="ECO:0007669"/>
    <property type="project" value="UniProtKB-KW"/>
</dbReference>
<keyword evidence="8" id="KW-1185">Reference proteome</keyword>
<name>A6G203_9BACT</name>
<dbReference type="Proteomes" id="UP000005801">
    <property type="component" value="Unassembled WGS sequence"/>
</dbReference>
<comment type="similarity">
    <text evidence="1">Belongs to the arginase family. Agmatinase subfamily.</text>
</comment>
<evidence type="ECO:0000313" key="7">
    <source>
        <dbReference type="EMBL" id="EDM80193.1"/>
    </source>
</evidence>
<feature type="binding site" evidence="4">
    <location>
        <position position="159"/>
    </location>
    <ligand>
        <name>Mn(2+)</name>
        <dbReference type="ChEBI" id="CHEBI:29035"/>
        <label>1</label>
    </ligand>
</feature>
<dbReference type="PRINTS" id="PR00116">
    <property type="entry name" value="ARGINASE"/>
</dbReference>
<reference evidence="7 8" key="1">
    <citation type="submission" date="2007-06" db="EMBL/GenBank/DDBJ databases">
        <authorList>
            <person name="Shimkets L."/>
            <person name="Ferriera S."/>
            <person name="Johnson J."/>
            <person name="Kravitz S."/>
            <person name="Beeson K."/>
            <person name="Sutton G."/>
            <person name="Rogers Y.-H."/>
            <person name="Friedman R."/>
            <person name="Frazier M."/>
            <person name="Venter J.C."/>
        </authorList>
    </citation>
    <scope>NUCLEOTIDE SEQUENCE [LARGE SCALE GENOMIC DNA]</scope>
    <source>
        <strain evidence="7 8">SIR-1</strain>
    </source>
</reference>
<dbReference type="OrthoDB" id="9789727at2"/>
<dbReference type="CDD" id="cd11592">
    <property type="entry name" value="Agmatinase_PAH"/>
    <property type="match status" value="1"/>
</dbReference>
<gene>
    <name evidence="7" type="ORF">PPSIR1_36122</name>
</gene>
<evidence type="ECO:0000256" key="2">
    <source>
        <dbReference type="ARBA" id="ARBA00022723"/>
    </source>
</evidence>
<feature type="binding site" evidence="4">
    <location>
        <position position="247"/>
    </location>
    <ligand>
        <name>Mn(2+)</name>
        <dbReference type="ChEBI" id="CHEBI:29035"/>
        <label>1</label>
    </ligand>
</feature>
<feature type="binding site" evidence="4">
    <location>
        <position position="132"/>
    </location>
    <ligand>
        <name>Mn(2+)</name>
        <dbReference type="ChEBI" id="CHEBI:29035"/>
        <label>1</label>
    </ligand>
</feature>
<dbReference type="NCBIfam" id="TIGR01230">
    <property type="entry name" value="agmatinase"/>
    <property type="match status" value="1"/>
</dbReference>
<dbReference type="eggNOG" id="COG0010">
    <property type="taxonomic scope" value="Bacteria"/>
</dbReference>
<dbReference type="PIRSF" id="PIRSF036979">
    <property type="entry name" value="Arginase"/>
    <property type="match status" value="1"/>
</dbReference>
<comment type="cofactor">
    <cofactor evidence="4">
        <name>Mn(2+)</name>
        <dbReference type="ChEBI" id="CHEBI:29035"/>
    </cofactor>
    <text evidence="4">Binds 2 manganese ions per subunit.</text>
</comment>
<feature type="binding site" evidence="4">
    <location>
        <position position="157"/>
    </location>
    <ligand>
        <name>Mn(2+)</name>
        <dbReference type="ChEBI" id="CHEBI:29035"/>
        <label>1</label>
    </ligand>
</feature>
<evidence type="ECO:0000256" key="5">
    <source>
        <dbReference type="RuleBase" id="RU003684"/>
    </source>
</evidence>
<dbReference type="PROSITE" id="PS01053">
    <property type="entry name" value="ARGINASE_1"/>
    <property type="match status" value="1"/>
</dbReference>
<dbReference type="PANTHER" id="PTHR11358:SF26">
    <property type="entry name" value="GUANIDINO ACID HYDROLASE, MITOCHONDRIAL"/>
    <property type="match status" value="1"/>
</dbReference>
<dbReference type="PROSITE" id="PS51409">
    <property type="entry name" value="ARGINASE_2"/>
    <property type="match status" value="1"/>
</dbReference>
<dbReference type="GO" id="GO:0033389">
    <property type="term" value="P:putrescine biosynthetic process from arginine, via agmatine"/>
    <property type="evidence" value="ECO:0007669"/>
    <property type="project" value="TreeGrafter"/>
</dbReference>
<evidence type="ECO:0000256" key="3">
    <source>
        <dbReference type="ARBA" id="ARBA00022801"/>
    </source>
</evidence>
<evidence type="ECO:0000256" key="4">
    <source>
        <dbReference type="PIRSR" id="PIRSR036979-1"/>
    </source>
</evidence>
<keyword evidence="2 4" id="KW-0479">Metal-binding</keyword>
<keyword evidence="4" id="KW-0464">Manganese</keyword>
<feature type="binding site" evidence="4">
    <location>
        <position position="249"/>
    </location>
    <ligand>
        <name>Mn(2+)</name>
        <dbReference type="ChEBI" id="CHEBI:29035"/>
        <label>1</label>
    </ligand>
</feature>
<keyword evidence="3 5" id="KW-0378">Hydrolase</keyword>
<sequence>MTTPARPQSAQEYLAHGQTPFFRLPCAPQTQIGDPGRFAGAKAVLLGVPYDSGTTYLPGARVAPYHVRRVSALVSSTHPKHRVDVFEHAPALDGGNVPVTPFAPELMRQAVQAEVMAVLGAGAVPFVVGGDHSITTPIMRAIHAVHGPVCVVHVDAHYDTSDAGVWGEEFHHGTPIRHAIEDGHVQKGGLFQVGLRGGWKDGDEAALSLGHEAMLFPASVFEERSAVEIAETIKTAIGDRPVYFSIDVDGVDPSHAPGTGTPVPGGLSSRELLCLLDNLSGVKIVGMDLVEVSPPHDHADLTSMLAAHALFSGLGLLAVHAKENASSSSPVEASDNEFTRPSEDGDR</sequence>
<dbReference type="RefSeq" id="WP_006970752.1">
    <property type="nucleotide sequence ID" value="NZ_ABCS01000013.1"/>
</dbReference>
<dbReference type="Pfam" id="PF00491">
    <property type="entry name" value="Arginase"/>
    <property type="match status" value="1"/>
</dbReference>
<evidence type="ECO:0000256" key="6">
    <source>
        <dbReference type="SAM" id="MobiDB-lite"/>
    </source>
</evidence>
<dbReference type="GO" id="GO:0008783">
    <property type="term" value="F:agmatinase activity"/>
    <property type="evidence" value="ECO:0007669"/>
    <property type="project" value="TreeGrafter"/>
</dbReference>
<dbReference type="Gene3D" id="3.40.800.10">
    <property type="entry name" value="Ureohydrolase domain"/>
    <property type="match status" value="1"/>
</dbReference>
<dbReference type="InterPro" id="IPR006035">
    <property type="entry name" value="Ureohydrolase"/>
</dbReference>
<feature type="region of interest" description="Disordered" evidence="6">
    <location>
        <begin position="324"/>
        <end position="347"/>
    </location>
</feature>
<dbReference type="AlphaFoldDB" id="A6G203"/>
<comment type="caution">
    <text evidence="7">The sequence shown here is derived from an EMBL/GenBank/DDBJ whole genome shotgun (WGS) entry which is preliminary data.</text>
</comment>
<dbReference type="SUPFAM" id="SSF52768">
    <property type="entry name" value="Arginase/deacetylase"/>
    <property type="match status" value="1"/>
</dbReference>
<feature type="binding site" evidence="4">
    <location>
        <position position="155"/>
    </location>
    <ligand>
        <name>Mn(2+)</name>
        <dbReference type="ChEBI" id="CHEBI:29035"/>
        <label>1</label>
    </ligand>
</feature>
<dbReference type="EMBL" id="ABCS01000013">
    <property type="protein sequence ID" value="EDM80193.1"/>
    <property type="molecule type" value="Genomic_DNA"/>
</dbReference>
<organism evidence="7 8">
    <name type="scientific">Plesiocystis pacifica SIR-1</name>
    <dbReference type="NCBI Taxonomy" id="391625"/>
    <lineage>
        <taxon>Bacteria</taxon>
        <taxon>Pseudomonadati</taxon>
        <taxon>Myxococcota</taxon>
        <taxon>Polyangia</taxon>
        <taxon>Nannocystales</taxon>
        <taxon>Nannocystaceae</taxon>
        <taxon>Plesiocystis</taxon>
    </lineage>
</organism>
<dbReference type="InterPro" id="IPR005925">
    <property type="entry name" value="Agmatinase-rel"/>
</dbReference>
<accession>A6G203</accession>
<proteinExistence type="inferred from homology"/>
<dbReference type="PANTHER" id="PTHR11358">
    <property type="entry name" value="ARGINASE/AGMATINASE"/>
    <property type="match status" value="1"/>
</dbReference>